<dbReference type="AlphaFoldDB" id="A0A0E0K1E7"/>
<reference evidence="1" key="2">
    <citation type="submission" date="2018-05" db="EMBL/GenBank/DDBJ databases">
        <title>OpunRS2 (Oryza punctata Reference Sequence Version 2).</title>
        <authorList>
            <person name="Zhang J."/>
            <person name="Kudrna D."/>
            <person name="Lee S."/>
            <person name="Talag J."/>
            <person name="Welchert J."/>
            <person name="Wing R.A."/>
        </authorList>
    </citation>
    <scope>NUCLEOTIDE SEQUENCE [LARGE SCALE GENOMIC DNA]</scope>
</reference>
<protein>
    <submittedName>
        <fullName evidence="1">Uncharacterized protein</fullName>
    </submittedName>
</protein>
<dbReference type="EnsemblPlants" id="OPUNC02G19240.1">
    <property type="protein sequence ID" value="OPUNC02G19240.1"/>
    <property type="gene ID" value="OPUNC02G19240"/>
</dbReference>
<evidence type="ECO:0000313" key="2">
    <source>
        <dbReference type="Proteomes" id="UP000026962"/>
    </source>
</evidence>
<accession>A0A0E0K1E7</accession>
<evidence type="ECO:0000313" key="1">
    <source>
        <dbReference type="EnsemblPlants" id="OPUNC02G19240.1"/>
    </source>
</evidence>
<organism evidence="1">
    <name type="scientific">Oryza punctata</name>
    <name type="common">Red rice</name>
    <dbReference type="NCBI Taxonomy" id="4537"/>
    <lineage>
        <taxon>Eukaryota</taxon>
        <taxon>Viridiplantae</taxon>
        <taxon>Streptophyta</taxon>
        <taxon>Embryophyta</taxon>
        <taxon>Tracheophyta</taxon>
        <taxon>Spermatophyta</taxon>
        <taxon>Magnoliopsida</taxon>
        <taxon>Liliopsida</taxon>
        <taxon>Poales</taxon>
        <taxon>Poaceae</taxon>
        <taxon>BOP clade</taxon>
        <taxon>Oryzoideae</taxon>
        <taxon>Oryzeae</taxon>
        <taxon>Oryzinae</taxon>
        <taxon>Oryza</taxon>
    </lineage>
</organism>
<sequence length="58" mass="6702">MFFIGKETKILARCKFFMFLIFNFGQTGSPWLAKPTYARRPLNKQGKQLFDAAINLVS</sequence>
<dbReference type="HOGENOM" id="CLU_2982416_0_0_1"/>
<dbReference type="Proteomes" id="UP000026962">
    <property type="component" value="Chromosome 2"/>
</dbReference>
<dbReference type="Gramene" id="OPUNC02G19240.1">
    <property type="protein sequence ID" value="OPUNC02G19240.1"/>
    <property type="gene ID" value="OPUNC02G19240"/>
</dbReference>
<reference evidence="1" key="1">
    <citation type="submission" date="2015-04" db="UniProtKB">
        <authorList>
            <consortium name="EnsemblPlants"/>
        </authorList>
    </citation>
    <scope>IDENTIFICATION</scope>
</reference>
<keyword evidence="2" id="KW-1185">Reference proteome</keyword>
<proteinExistence type="predicted"/>
<name>A0A0E0K1E7_ORYPU</name>